<gene>
    <name evidence="2" type="ORF">GCM10009539_81810</name>
</gene>
<evidence type="ECO:0000313" key="3">
    <source>
        <dbReference type="Proteomes" id="UP001500967"/>
    </source>
</evidence>
<sequence length="291" mass="31568">MSESANGASPWQPANETELLMHHALLRQHTQRYFQLVAGATLYLPATTEPDRRLLTRERDGRTQLLAFTSAEGVARVIGRQADTVLRVDYPLLVRDWPDEAWWLALDPGLPIEAVLPVTAVASIAAGELDVVSPAPPELLVLPGGDLDDAPAGEWEEQLATAMATRNSALILDLLVVADVLLPTLRPVSEPVFDDPYFPWAAMPLVPELPVDGPAIGVFTSEQRLADATLGGSVPTARSSLLELAAAWPDAEYTMLVNPHTSLEVQVSGEQVARLAEWAEISALYYERVPS</sequence>
<name>A0ABN0V9C9_9ACTN</name>
<organism evidence="2 3">
    <name type="scientific">Cryptosporangium japonicum</name>
    <dbReference type="NCBI Taxonomy" id="80872"/>
    <lineage>
        <taxon>Bacteria</taxon>
        <taxon>Bacillati</taxon>
        <taxon>Actinomycetota</taxon>
        <taxon>Actinomycetes</taxon>
        <taxon>Cryptosporangiales</taxon>
        <taxon>Cryptosporangiaceae</taxon>
        <taxon>Cryptosporangium</taxon>
    </lineage>
</organism>
<dbReference type="Pfam" id="PF07179">
    <property type="entry name" value="SseB"/>
    <property type="match status" value="2"/>
</dbReference>
<dbReference type="InterPro" id="IPR009839">
    <property type="entry name" value="SseB_N"/>
</dbReference>
<accession>A0ABN0V9C9</accession>
<keyword evidence="3" id="KW-1185">Reference proteome</keyword>
<evidence type="ECO:0000259" key="1">
    <source>
        <dbReference type="Pfam" id="PF07179"/>
    </source>
</evidence>
<evidence type="ECO:0000313" key="2">
    <source>
        <dbReference type="EMBL" id="GAA0281582.1"/>
    </source>
</evidence>
<proteinExistence type="predicted"/>
<comment type="caution">
    <text evidence="2">The sequence shown here is derived from an EMBL/GenBank/DDBJ whole genome shotgun (WGS) entry which is preliminary data.</text>
</comment>
<dbReference type="EMBL" id="BAAAGX010000046">
    <property type="protein sequence ID" value="GAA0281582.1"/>
    <property type="molecule type" value="Genomic_DNA"/>
</dbReference>
<reference evidence="2 3" key="1">
    <citation type="journal article" date="2019" name="Int. J. Syst. Evol. Microbiol.">
        <title>The Global Catalogue of Microorganisms (GCM) 10K type strain sequencing project: providing services to taxonomists for standard genome sequencing and annotation.</title>
        <authorList>
            <consortium name="The Broad Institute Genomics Platform"/>
            <consortium name="The Broad Institute Genome Sequencing Center for Infectious Disease"/>
            <person name="Wu L."/>
            <person name="Ma J."/>
        </authorList>
    </citation>
    <scope>NUCLEOTIDE SEQUENCE [LARGE SCALE GENOMIC DNA]</scope>
    <source>
        <strain evidence="2 3">JCM 10425</strain>
    </source>
</reference>
<feature type="domain" description="SseB protein N-terminal" evidence="1">
    <location>
        <begin position="27"/>
        <end position="122"/>
    </location>
</feature>
<feature type="domain" description="SseB protein N-terminal" evidence="1">
    <location>
        <begin position="156"/>
        <end position="273"/>
    </location>
</feature>
<dbReference type="Proteomes" id="UP001500967">
    <property type="component" value="Unassembled WGS sequence"/>
</dbReference>
<protein>
    <recommendedName>
        <fullName evidence="1">SseB protein N-terminal domain-containing protein</fullName>
    </recommendedName>
</protein>
<dbReference type="RefSeq" id="WP_344654349.1">
    <property type="nucleotide sequence ID" value="NZ_BAAAGX010000046.1"/>
</dbReference>